<gene>
    <name evidence="1" type="ORF">MLD38_032495</name>
</gene>
<evidence type="ECO:0000313" key="1">
    <source>
        <dbReference type="EMBL" id="KAI4318831.1"/>
    </source>
</evidence>
<comment type="caution">
    <text evidence="1">The sequence shown here is derived from an EMBL/GenBank/DDBJ whole genome shotgun (WGS) entry which is preliminary data.</text>
</comment>
<protein>
    <submittedName>
        <fullName evidence="1">Uncharacterized protein</fullName>
    </submittedName>
</protein>
<reference evidence="2" key="1">
    <citation type="journal article" date="2023" name="Front. Plant Sci.">
        <title>Chromosomal-level genome assembly of Melastoma candidum provides insights into trichome evolution.</title>
        <authorList>
            <person name="Zhong Y."/>
            <person name="Wu W."/>
            <person name="Sun C."/>
            <person name="Zou P."/>
            <person name="Liu Y."/>
            <person name="Dai S."/>
            <person name="Zhou R."/>
        </authorList>
    </citation>
    <scope>NUCLEOTIDE SEQUENCE [LARGE SCALE GENOMIC DNA]</scope>
</reference>
<sequence length="170" mass="19622">MRCSDDLTVDEERQCWLMPQATYNGNQETDGAVSTSEQDDVDLLRPQLINCYPIRARFQELKLLGDDQVICIATGSLFVERMFRAHQGRGGRWQREGIEPREEGRVISHGPRTIRELLQGDLRLQHMDNRHFCRRRSRWSGTSPDYHLVPPILSSPSASFLTIGSRRNKN</sequence>
<dbReference type="Proteomes" id="UP001057402">
    <property type="component" value="Chromosome 10"/>
</dbReference>
<organism evidence="1 2">
    <name type="scientific">Melastoma candidum</name>
    <dbReference type="NCBI Taxonomy" id="119954"/>
    <lineage>
        <taxon>Eukaryota</taxon>
        <taxon>Viridiplantae</taxon>
        <taxon>Streptophyta</taxon>
        <taxon>Embryophyta</taxon>
        <taxon>Tracheophyta</taxon>
        <taxon>Spermatophyta</taxon>
        <taxon>Magnoliopsida</taxon>
        <taxon>eudicotyledons</taxon>
        <taxon>Gunneridae</taxon>
        <taxon>Pentapetalae</taxon>
        <taxon>rosids</taxon>
        <taxon>malvids</taxon>
        <taxon>Myrtales</taxon>
        <taxon>Melastomataceae</taxon>
        <taxon>Melastomatoideae</taxon>
        <taxon>Melastomateae</taxon>
        <taxon>Melastoma</taxon>
    </lineage>
</organism>
<keyword evidence="2" id="KW-1185">Reference proteome</keyword>
<accession>A0ACB9M4D1</accession>
<evidence type="ECO:0000313" key="2">
    <source>
        <dbReference type="Proteomes" id="UP001057402"/>
    </source>
</evidence>
<dbReference type="EMBL" id="CM042889">
    <property type="protein sequence ID" value="KAI4318831.1"/>
    <property type="molecule type" value="Genomic_DNA"/>
</dbReference>
<name>A0ACB9M4D1_9MYRT</name>
<proteinExistence type="predicted"/>